<dbReference type="EnsemblMetazoa" id="XM_017135606.2">
    <property type="protein sequence ID" value="XP_016991095.1"/>
    <property type="gene ID" value="LOC108053040"/>
</dbReference>
<reference evidence="5" key="2">
    <citation type="submission" date="2025-04" db="UniProtKB">
        <authorList>
            <consortium name="RefSeq"/>
        </authorList>
    </citation>
    <scope>IDENTIFICATION</scope>
</reference>
<dbReference type="Proteomes" id="UP001652680">
    <property type="component" value="Unassembled WGS sequence"/>
</dbReference>
<proteinExistence type="predicted"/>
<evidence type="ECO:0000256" key="1">
    <source>
        <dbReference type="PROSITE-ProRule" id="PRU01263"/>
    </source>
</evidence>
<dbReference type="OrthoDB" id="7764603at2759"/>
<evidence type="ECO:0000313" key="3">
    <source>
        <dbReference type="EnsemblMetazoa" id="XP_016991095.1"/>
    </source>
</evidence>
<reference evidence="3" key="3">
    <citation type="submission" date="2025-05" db="UniProtKB">
        <authorList>
            <consortium name="EnsemblMetazoa"/>
        </authorList>
    </citation>
    <scope>IDENTIFICATION</scope>
</reference>
<evidence type="ECO:0000259" key="2">
    <source>
        <dbReference type="PROSITE" id="PS51915"/>
    </source>
</evidence>
<dbReference type="Pfam" id="PF07776">
    <property type="entry name" value="zf-AD"/>
    <property type="match status" value="1"/>
</dbReference>
<protein>
    <submittedName>
        <fullName evidence="5">Uncharacterized protein LOC108053040</fullName>
    </submittedName>
</protein>
<dbReference type="SMART" id="SM00868">
    <property type="entry name" value="zf-AD"/>
    <property type="match status" value="1"/>
</dbReference>
<feature type="binding site" evidence="1">
    <location>
        <position position="4"/>
    </location>
    <ligand>
        <name>Zn(2+)</name>
        <dbReference type="ChEBI" id="CHEBI:29105"/>
    </ligand>
</feature>
<feature type="binding site" evidence="1">
    <location>
        <position position="48"/>
    </location>
    <ligand>
        <name>Zn(2+)</name>
        <dbReference type="ChEBI" id="CHEBI:29105"/>
    </ligand>
</feature>
<feature type="binding site" evidence="1">
    <location>
        <position position="45"/>
    </location>
    <ligand>
        <name>Zn(2+)</name>
        <dbReference type="ChEBI" id="CHEBI:29105"/>
    </ligand>
</feature>
<organism evidence="5">
    <name type="scientific">Drosophila rhopaloa</name>
    <name type="common">Fruit fly</name>
    <dbReference type="NCBI Taxonomy" id="1041015"/>
    <lineage>
        <taxon>Eukaryota</taxon>
        <taxon>Metazoa</taxon>
        <taxon>Ecdysozoa</taxon>
        <taxon>Arthropoda</taxon>
        <taxon>Hexapoda</taxon>
        <taxon>Insecta</taxon>
        <taxon>Pterygota</taxon>
        <taxon>Neoptera</taxon>
        <taxon>Endopterygota</taxon>
        <taxon>Diptera</taxon>
        <taxon>Brachycera</taxon>
        <taxon>Muscomorpha</taxon>
        <taxon>Ephydroidea</taxon>
        <taxon>Drosophilidae</taxon>
        <taxon>Drosophila</taxon>
        <taxon>Sophophora</taxon>
    </lineage>
</organism>
<evidence type="ECO:0000313" key="4">
    <source>
        <dbReference type="Proteomes" id="UP001652680"/>
    </source>
</evidence>
<sequence length="355" mass="40301">MNICRLCLAKDANFAVFGTGTTALRIMACTSLEIEPGDGLPQYICPACRLRLEEMHCFRRRCHAADRRLRRHKALQRQGVKSKLEEMEEEQAVLQDVAGCTKTACSENNAQWRVQATQLIRSEIDAYKKELLSTCKQAVRADIELELRSELEGAILAEAKKELRLSVLDDVFYELERYFVRKRNETAFDQVNCTESLAPDSEIMIGSNSQLAEDQSDGFYEAEPDDNLVESNDISVVELLDDEAVPSRQVAPTPPDPVPMVEINMNDPQLSHLREEFNKDVFLNTHKSPLKTVKTQSPCHKKVRFESPKKKPEIVCDKHKSWKRRFSQVPGEPGNCVRCRLRGAHKLNSSVSQPV</sequence>
<keyword evidence="1" id="KW-0863">Zinc-finger</keyword>
<feature type="domain" description="ZAD" evidence="2">
    <location>
        <begin position="2"/>
        <end position="72"/>
    </location>
</feature>
<accession>A0A6P4FKN8</accession>
<dbReference type="InterPro" id="IPR012934">
    <property type="entry name" value="Znf_AD"/>
</dbReference>
<evidence type="ECO:0000313" key="5">
    <source>
        <dbReference type="RefSeq" id="XP_016991095.1"/>
    </source>
</evidence>
<dbReference type="Gene3D" id="3.40.1800.20">
    <property type="match status" value="1"/>
</dbReference>
<dbReference type="AlphaFoldDB" id="A0A6P4FKN8"/>
<gene>
    <name evidence="5" type="primary">LOC108053040</name>
    <name evidence="3" type="synonym">108053040</name>
</gene>
<dbReference type="PROSITE" id="PS51915">
    <property type="entry name" value="ZAD"/>
    <property type="match status" value="1"/>
</dbReference>
<dbReference type="SUPFAM" id="SSF57716">
    <property type="entry name" value="Glucocorticoid receptor-like (DNA-binding domain)"/>
    <property type="match status" value="1"/>
</dbReference>
<dbReference type="RefSeq" id="XP_016991095.1">
    <property type="nucleotide sequence ID" value="XM_017135606.1"/>
</dbReference>
<dbReference type="GeneID" id="108053040"/>
<feature type="binding site" evidence="1">
    <location>
        <position position="7"/>
    </location>
    <ligand>
        <name>Zn(2+)</name>
        <dbReference type="ChEBI" id="CHEBI:29105"/>
    </ligand>
</feature>
<keyword evidence="1" id="KW-0479">Metal-binding</keyword>
<keyword evidence="4" id="KW-1185">Reference proteome</keyword>
<dbReference type="GO" id="GO:0008270">
    <property type="term" value="F:zinc ion binding"/>
    <property type="evidence" value="ECO:0007669"/>
    <property type="project" value="UniProtKB-UniRule"/>
</dbReference>
<dbReference type="GO" id="GO:0005634">
    <property type="term" value="C:nucleus"/>
    <property type="evidence" value="ECO:0007669"/>
    <property type="project" value="InterPro"/>
</dbReference>
<name>A0A6P4FKN8_DRORH</name>
<keyword evidence="1" id="KW-0862">Zinc</keyword>
<reference evidence="4" key="1">
    <citation type="journal article" date="2021" name="Elife">
        <title>Highly contiguous assemblies of 101 drosophilid genomes.</title>
        <authorList>
            <person name="Kim B.Y."/>
            <person name="Wang J.R."/>
            <person name="Miller D.E."/>
            <person name="Barmina O."/>
            <person name="Delaney E."/>
            <person name="Thompson A."/>
            <person name="Comeault A.A."/>
            <person name="Peede D."/>
            <person name="D'Agostino E.R."/>
            <person name="Pelaez J."/>
            <person name="Aguilar J.M."/>
            <person name="Haji D."/>
            <person name="Matsunaga T."/>
            <person name="Armstrong E.E."/>
            <person name="Zych M."/>
            <person name="Ogawa Y."/>
            <person name="Stamenkovic-Radak M."/>
            <person name="Jelic M."/>
            <person name="Veselinovic M.S."/>
            <person name="Tanaskovic M."/>
            <person name="Eric P."/>
            <person name="Gao J.J."/>
            <person name="Katoh T.K."/>
            <person name="Toda M.J."/>
            <person name="Watabe H."/>
            <person name="Watada M."/>
            <person name="Davis J.S."/>
            <person name="Moyle L.C."/>
            <person name="Manoli G."/>
            <person name="Bertolini E."/>
            <person name="Kostal V."/>
            <person name="Hawley R.S."/>
            <person name="Takahashi A."/>
            <person name="Jones C.D."/>
            <person name="Price D.K."/>
            <person name="Whiteman N."/>
            <person name="Kopp A."/>
            <person name="Matute D.R."/>
            <person name="Petrov D.A."/>
        </authorList>
    </citation>
    <scope>NUCLEOTIDE SEQUENCE [LARGE SCALE GENOMIC DNA]</scope>
</reference>